<dbReference type="GeneID" id="92071467"/>
<reference evidence="2 3" key="1">
    <citation type="submission" date="2023-01" db="EMBL/GenBank/DDBJ databases">
        <title>Analysis of 21 Apiospora genomes using comparative genomics revels a genus with tremendous synthesis potential of carbohydrate active enzymes and secondary metabolites.</title>
        <authorList>
            <person name="Sorensen T."/>
        </authorList>
    </citation>
    <scope>NUCLEOTIDE SEQUENCE [LARGE SCALE GENOMIC DNA]</scope>
    <source>
        <strain evidence="2 3">CBS 24483</strain>
    </source>
</reference>
<protein>
    <submittedName>
        <fullName evidence="2">Uncharacterized protein</fullName>
    </submittedName>
</protein>
<accession>A0ABR1QZW2</accession>
<keyword evidence="3" id="KW-1185">Reference proteome</keyword>
<sequence length="424" mass="47729">MARIASNKKRTARLPHKPLKPFPLSPHPPTYIAISCNLTNYNPQPGDEAPECIDLGVAVFRGTPPVWADERAETSLPQLTSQVECYHVINRKHCRVRADAGCDKDVLLKYPLLYMSLFAESRILDEDEMKDWLLQLLQENRKAGKGAAVWSEAEALEARGEQFRMAHGSSSYSTRNAIRDEELMELGKERNLVIMDWAAAGTDRLLQKWGIVEALRIKDDERVQFWDLRQWDRMAQLAPNPCSNPRDFTAALGALGIGHRVGTDPYGLKNRDIRGNAGNDAYLKLGVYLSFFTMACEEQAALMVTGRPLARTPLGPDDLGRDVEVLEANQRLDWEVHPQAEFEPYKPIPADRIETKKVQQPKKKIERPQQRSIWDLAPPPPPKAPSQEAKEQATEGESGVLETLNPGWDARLTMDMAPLVPVKK</sequence>
<feature type="compositionally biased region" description="Basic residues" evidence="1">
    <location>
        <begin position="1"/>
        <end position="19"/>
    </location>
</feature>
<dbReference type="Proteomes" id="UP001391051">
    <property type="component" value="Unassembled WGS sequence"/>
</dbReference>
<dbReference type="EMBL" id="JAQQWE010000001">
    <property type="protein sequence ID" value="KAK7967906.1"/>
    <property type="molecule type" value="Genomic_DNA"/>
</dbReference>
<evidence type="ECO:0000256" key="1">
    <source>
        <dbReference type="SAM" id="MobiDB-lite"/>
    </source>
</evidence>
<name>A0ABR1QZW2_9PEZI</name>
<comment type="caution">
    <text evidence="2">The sequence shown here is derived from an EMBL/GenBank/DDBJ whole genome shotgun (WGS) entry which is preliminary data.</text>
</comment>
<evidence type="ECO:0000313" key="3">
    <source>
        <dbReference type="Proteomes" id="UP001391051"/>
    </source>
</evidence>
<dbReference type="RefSeq" id="XP_066707298.1">
    <property type="nucleotide sequence ID" value="XM_066838405.1"/>
</dbReference>
<feature type="region of interest" description="Disordered" evidence="1">
    <location>
        <begin position="1"/>
        <end position="20"/>
    </location>
</feature>
<evidence type="ECO:0000313" key="2">
    <source>
        <dbReference type="EMBL" id="KAK7967906.1"/>
    </source>
</evidence>
<organism evidence="2 3">
    <name type="scientific">Apiospora aurea</name>
    <dbReference type="NCBI Taxonomy" id="335848"/>
    <lineage>
        <taxon>Eukaryota</taxon>
        <taxon>Fungi</taxon>
        <taxon>Dikarya</taxon>
        <taxon>Ascomycota</taxon>
        <taxon>Pezizomycotina</taxon>
        <taxon>Sordariomycetes</taxon>
        <taxon>Xylariomycetidae</taxon>
        <taxon>Amphisphaeriales</taxon>
        <taxon>Apiosporaceae</taxon>
        <taxon>Apiospora</taxon>
    </lineage>
</organism>
<feature type="region of interest" description="Disordered" evidence="1">
    <location>
        <begin position="343"/>
        <end position="409"/>
    </location>
</feature>
<feature type="compositionally biased region" description="Basic and acidic residues" evidence="1">
    <location>
        <begin position="343"/>
        <end position="357"/>
    </location>
</feature>
<gene>
    <name evidence="2" type="ORF">PG986_002183</name>
</gene>
<proteinExistence type="predicted"/>